<proteinExistence type="predicted"/>
<evidence type="ECO:0000313" key="2">
    <source>
        <dbReference type="Proteomes" id="UP000821845"/>
    </source>
</evidence>
<keyword evidence="2" id="KW-1185">Reference proteome</keyword>
<sequence length="289" mass="32027">MRRGSKWGLLKSLLNDKTSRGAAMLATDRIINKKIGTGSSKNELVKELANIYLPIRSKNVTAGNKDNGYKGEDRPELDEPFTISEVRRALFNLNGRSAPGPDGITNKLLRNLDDKAIDTITVEINKIWKEGQVPREWRTAKVVLIPKPGKAPEMRNLRPISLTSCLGKVAEHVIHNRVTEYIERNDLFRHNLIGYRQGLSTQDALLLIQKAAARYLASAEGHFGRFADIASTVPRGVCSRSGCGARKRFPSEHSRDGNVLTFSVVDRRRAVSHAIGPGGFERPLAGNVR</sequence>
<accession>A0ACB7SKU3</accession>
<comment type="caution">
    <text evidence="1">The sequence shown here is derived from an EMBL/GenBank/DDBJ whole genome shotgun (WGS) entry which is preliminary data.</text>
</comment>
<gene>
    <name evidence="1" type="ORF">HPB50_006209</name>
</gene>
<protein>
    <submittedName>
        <fullName evidence="1">Uncharacterized protein</fullName>
    </submittedName>
</protein>
<dbReference type="Proteomes" id="UP000821845">
    <property type="component" value="Chromosome 3"/>
</dbReference>
<reference evidence="1" key="1">
    <citation type="submission" date="2020-05" db="EMBL/GenBank/DDBJ databases">
        <title>Large-scale comparative analyses of tick genomes elucidate their genetic diversity and vector capacities.</title>
        <authorList>
            <person name="Jia N."/>
            <person name="Wang J."/>
            <person name="Shi W."/>
            <person name="Du L."/>
            <person name="Sun Y."/>
            <person name="Zhan W."/>
            <person name="Jiang J."/>
            <person name="Wang Q."/>
            <person name="Zhang B."/>
            <person name="Ji P."/>
            <person name="Sakyi L.B."/>
            <person name="Cui X."/>
            <person name="Yuan T."/>
            <person name="Jiang B."/>
            <person name="Yang W."/>
            <person name="Lam T.T.-Y."/>
            <person name="Chang Q."/>
            <person name="Ding S."/>
            <person name="Wang X."/>
            <person name="Zhu J."/>
            <person name="Ruan X."/>
            <person name="Zhao L."/>
            <person name="Wei J."/>
            <person name="Que T."/>
            <person name="Du C."/>
            <person name="Cheng J."/>
            <person name="Dai P."/>
            <person name="Han X."/>
            <person name="Huang E."/>
            <person name="Gao Y."/>
            <person name="Liu J."/>
            <person name="Shao H."/>
            <person name="Ye R."/>
            <person name="Li L."/>
            <person name="Wei W."/>
            <person name="Wang X."/>
            <person name="Wang C."/>
            <person name="Yang T."/>
            <person name="Huo Q."/>
            <person name="Li W."/>
            <person name="Guo W."/>
            <person name="Chen H."/>
            <person name="Zhou L."/>
            <person name="Ni X."/>
            <person name="Tian J."/>
            <person name="Zhou Y."/>
            <person name="Sheng Y."/>
            <person name="Liu T."/>
            <person name="Pan Y."/>
            <person name="Xia L."/>
            <person name="Li J."/>
            <person name="Zhao F."/>
            <person name="Cao W."/>
        </authorList>
    </citation>
    <scope>NUCLEOTIDE SEQUENCE</scope>
    <source>
        <strain evidence="1">Hyas-2018</strain>
    </source>
</reference>
<name>A0ACB7SKU3_HYAAI</name>
<organism evidence="1 2">
    <name type="scientific">Hyalomma asiaticum</name>
    <name type="common">Tick</name>
    <dbReference type="NCBI Taxonomy" id="266040"/>
    <lineage>
        <taxon>Eukaryota</taxon>
        <taxon>Metazoa</taxon>
        <taxon>Ecdysozoa</taxon>
        <taxon>Arthropoda</taxon>
        <taxon>Chelicerata</taxon>
        <taxon>Arachnida</taxon>
        <taxon>Acari</taxon>
        <taxon>Parasitiformes</taxon>
        <taxon>Ixodida</taxon>
        <taxon>Ixodoidea</taxon>
        <taxon>Ixodidae</taxon>
        <taxon>Hyalomminae</taxon>
        <taxon>Hyalomma</taxon>
    </lineage>
</organism>
<dbReference type="EMBL" id="CM023483">
    <property type="protein sequence ID" value="KAH6935488.1"/>
    <property type="molecule type" value="Genomic_DNA"/>
</dbReference>
<evidence type="ECO:0000313" key="1">
    <source>
        <dbReference type="EMBL" id="KAH6935488.1"/>
    </source>
</evidence>